<keyword evidence="3" id="KW-1185">Reference proteome</keyword>
<feature type="compositionally biased region" description="Pro residues" evidence="1">
    <location>
        <begin position="190"/>
        <end position="200"/>
    </location>
</feature>
<evidence type="ECO:0000313" key="3">
    <source>
        <dbReference type="Proteomes" id="UP001642484"/>
    </source>
</evidence>
<evidence type="ECO:0000313" key="2">
    <source>
        <dbReference type="EMBL" id="CAK9019996.1"/>
    </source>
</evidence>
<name>A0ABP0JZQ3_9DINO</name>
<dbReference type="EMBL" id="CAXAMN010007002">
    <property type="protein sequence ID" value="CAK9019996.1"/>
    <property type="molecule type" value="Genomic_DNA"/>
</dbReference>
<accession>A0ABP0JZQ3</accession>
<proteinExistence type="predicted"/>
<sequence length="406" mass="43664">MALHLLRRVTHAGMDELANWTAKTYKFTLHNNTGSAVRALLEEDPDGMAELEEWKIGDGIPTIGKAGERHKQKISLLKKSISSSKPYQEFTIIRDQTKTVNMRSPVIKCSLALLEWNGAMKIVEIQRRMTEGNTLTIHPGYDRMAGLATLRSDALEHALQALGVKLGFDSEEVEVKKDSKESRADLPPWLQEPPPLPAPKMAPTVPTAPQTARTSMRPRPTSAVGRATPKTVSWPAEPVEGSAGARPMQRGREGERPGAPIAQAPHGFGVAGGACPMQRGHEGERPGAPIGQAQHGFGVAGGACPMQRGHEGERPGAPIAQAQHGFGVAGGACPMLRGHEDERPGSPAAQAPHGFLPMTGQIWLWHEEQQWVSANLVACLGPGKEGGSRSSFNCIFLHHAMQCKVA</sequence>
<gene>
    <name evidence="2" type="ORF">CCMP2556_LOCUS13880</name>
</gene>
<protein>
    <submittedName>
        <fullName evidence="2">Uncharacterized protein</fullName>
    </submittedName>
</protein>
<evidence type="ECO:0000256" key="1">
    <source>
        <dbReference type="SAM" id="MobiDB-lite"/>
    </source>
</evidence>
<reference evidence="2 3" key="1">
    <citation type="submission" date="2024-02" db="EMBL/GenBank/DDBJ databases">
        <authorList>
            <person name="Chen Y."/>
            <person name="Shah S."/>
            <person name="Dougan E. K."/>
            <person name="Thang M."/>
            <person name="Chan C."/>
        </authorList>
    </citation>
    <scope>NUCLEOTIDE SEQUENCE [LARGE SCALE GENOMIC DNA]</scope>
</reference>
<comment type="caution">
    <text evidence="2">The sequence shown here is derived from an EMBL/GenBank/DDBJ whole genome shotgun (WGS) entry which is preliminary data.</text>
</comment>
<dbReference type="Proteomes" id="UP001642484">
    <property type="component" value="Unassembled WGS sequence"/>
</dbReference>
<organism evidence="2 3">
    <name type="scientific">Durusdinium trenchii</name>
    <dbReference type="NCBI Taxonomy" id="1381693"/>
    <lineage>
        <taxon>Eukaryota</taxon>
        <taxon>Sar</taxon>
        <taxon>Alveolata</taxon>
        <taxon>Dinophyceae</taxon>
        <taxon>Suessiales</taxon>
        <taxon>Symbiodiniaceae</taxon>
        <taxon>Durusdinium</taxon>
    </lineage>
</organism>
<feature type="region of interest" description="Disordered" evidence="1">
    <location>
        <begin position="176"/>
        <end position="258"/>
    </location>
</feature>